<dbReference type="EMBL" id="CP047656">
    <property type="protein sequence ID" value="QHJ12063.1"/>
    <property type="molecule type" value="Genomic_DNA"/>
</dbReference>
<evidence type="ECO:0000256" key="2">
    <source>
        <dbReference type="SAM" id="Phobius"/>
    </source>
</evidence>
<sequence>MKLDRLFTFSPQAKLLLSMGWDISAIFVSILVAYWLRIGIEEWHFAASEWLVILLNCVFAVSLMTFFGHYQLIVRYIDIRAIYLIFIALSLSALYLFAARYAFQAFVPTTVPFIYLTLAMFLVVAPRLLIQTTVQTQNYKIREKCIIFGASQAGRSLAQTLRTGNDLLPVAFVDDKQLFQGKQVMGLQVYCREDIPELVKKYGVNKMLLAVNNSSHERRKELISELEPFAIELLSIPNIQDILSGKRKIDELSEIKIEELLGREPVPPIAELLDTNIRRKRVMVTGAGGSIGSELCRQIAKSCPESLVLFELSELNLYQIEGELSKLYPDIKIVPILASIQDNEILRAAIQSHNIQTIYHAAAYKHVPMVESNPLAGLRNNVFGTANVALAALEFDVEKFVLISTDKAVRPTNVMGATKRFAELIVQGIAELESTTQFAIVRFGNVLGSSGSVVPLFTRQIQAGGPITVTHPDIIRFFMTIPEAAQLVIQAGAMGKKGEVFVLDMGDPVKIVDLAQKMAHLMGHTLKTETQPDGNIELKFSGLRPGEKLYEELLIDDADTTTQHPRIMGADESKLPFEDVVMLLDELNFELTQHNEVKAKEILVGAPLAYAPATH</sequence>
<dbReference type="GO" id="GO:0016829">
    <property type="term" value="F:lyase activity"/>
    <property type="evidence" value="ECO:0007669"/>
    <property type="project" value="UniProtKB-KW"/>
</dbReference>
<protein>
    <submittedName>
        <fullName evidence="4">UDP-N-acetyl-alpha-D-glucosamine C6 dehydratase</fullName>
        <ecNumber evidence="4">4.2.1.135</ecNumber>
    </submittedName>
</protein>
<proteinExistence type="inferred from homology"/>
<evidence type="ECO:0000259" key="3">
    <source>
        <dbReference type="Pfam" id="PF02719"/>
    </source>
</evidence>
<keyword evidence="2" id="KW-0472">Membrane</keyword>
<accession>A0A857JJF6</accession>
<dbReference type="SUPFAM" id="SSF53335">
    <property type="entry name" value="S-adenosyl-L-methionine-dependent methyltransferases"/>
    <property type="match status" value="1"/>
</dbReference>
<dbReference type="CDD" id="cd05237">
    <property type="entry name" value="UDP_invert_4-6DH_SDR_e"/>
    <property type="match status" value="1"/>
</dbReference>
<reference evidence="4 5" key="1">
    <citation type="submission" date="2019-12" db="EMBL/GenBank/DDBJ databases">
        <title>Genome sequencing and assembly of endphytes of Porphyra tenera.</title>
        <authorList>
            <person name="Park J.M."/>
            <person name="Shin R."/>
            <person name="Jo S.H."/>
        </authorList>
    </citation>
    <scope>NUCLEOTIDE SEQUENCE [LARGE SCALE GENOMIC DNA]</scope>
    <source>
        <strain evidence="4 5">GPM4</strain>
    </source>
</reference>
<feature type="transmembrane region" description="Helical" evidence="2">
    <location>
        <begin position="82"/>
        <end position="103"/>
    </location>
</feature>
<dbReference type="InterPro" id="IPR029063">
    <property type="entry name" value="SAM-dependent_MTases_sf"/>
</dbReference>
<gene>
    <name evidence="4" type="ORF">FX988_02309</name>
</gene>
<dbReference type="Proteomes" id="UP000464524">
    <property type="component" value="Chromosome"/>
</dbReference>
<dbReference type="PANTHER" id="PTHR43318">
    <property type="entry name" value="UDP-N-ACETYLGLUCOSAMINE 4,6-DEHYDRATASE"/>
    <property type="match status" value="1"/>
</dbReference>
<comment type="similarity">
    <text evidence="1">Belongs to the polysaccharide synthase family.</text>
</comment>
<keyword evidence="2" id="KW-1133">Transmembrane helix</keyword>
<organism evidence="4 5">
    <name type="scientific">Paraglaciecola mesophila</name>
    <dbReference type="NCBI Taxonomy" id="197222"/>
    <lineage>
        <taxon>Bacteria</taxon>
        <taxon>Pseudomonadati</taxon>
        <taxon>Pseudomonadota</taxon>
        <taxon>Gammaproteobacteria</taxon>
        <taxon>Alteromonadales</taxon>
        <taxon>Alteromonadaceae</taxon>
        <taxon>Paraglaciecola</taxon>
    </lineage>
</organism>
<evidence type="ECO:0000313" key="5">
    <source>
        <dbReference type="Proteomes" id="UP000464524"/>
    </source>
</evidence>
<keyword evidence="2" id="KW-0812">Transmembrane</keyword>
<dbReference type="Gene3D" id="3.40.50.720">
    <property type="entry name" value="NAD(P)-binding Rossmann-like Domain"/>
    <property type="match status" value="2"/>
</dbReference>
<feature type="transmembrane region" description="Helical" evidence="2">
    <location>
        <begin position="50"/>
        <end position="70"/>
    </location>
</feature>
<dbReference type="OrthoDB" id="9803111at2"/>
<keyword evidence="5" id="KW-1185">Reference proteome</keyword>
<dbReference type="PANTHER" id="PTHR43318:SF1">
    <property type="entry name" value="POLYSACCHARIDE BIOSYNTHESIS PROTEIN EPSC-RELATED"/>
    <property type="match status" value="1"/>
</dbReference>
<evidence type="ECO:0000256" key="1">
    <source>
        <dbReference type="ARBA" id="ARBA00007430"/>
    </source>
</evidence>
<dbReference type="EC" id="4.2.1.135" evidence="4"/>
<dbReference type="InterPro" id="IPR003869">
    <property type="entry name" value="Polysac_CapD-like"/>
</dbReference>
<dbReference type="KEGG" id="pmes:FX988_02309"/>
<evidence type="ECO:0000313" key="4">
    <source>
        <dbReference type="EMBL" id="QHJ12063.1"/>
    </source>
</evidence>
<dbReference type="AlphaFoldDB" id="A0A857JJF6"/>
<feature type="transmembrane region" description="Helical" evidence="2">
    <location>
        <begin position="21"/>
        <end position="38"/>
    </location>
</feature>
<dbReference type="InterPro" id="IPR036291">
    <property type="entry name" value="NAD(P)-bd_dom_sf"/>
</dbReference>
<feature type="transmembrane region" description="Helical" evidence="2">
    <location>
        <begin position="109"/>
        <end position="130"/>
    </location>
</feature>
<feature type="domain" description="Polysaccharide biosynthesis protein CapD-like" evidence="3">
    <location>
        <begin position="282"/>
        <end position="570"/>
    </location>
</feature>
<dbReference type="Pfam" id="PF02719">
    <property type="entry name" value="Polysacc_synt_2"/>
    <property type="match status" value="1"/>
</dbReference>
<name>A0A857JJF6_9ALTE</name>
<keyword evidence="4" id="KW-0456">Lyase</keyword>
<dbReference type="RefSeq" id="WP_160179952.1">
    <property type="nucleotide sequence ID" value="NZ_CP047656.1"/>
</dbReference>
<dbReference type="SUPFAM" id="SSF51735">
    <property type="entry name" value="NAD(P)-binding Rossmann-fold domains"/>
    <property type="match status" value="1"/>
</dbReference>
<dbReference type="InterPro" id="IPR051203">
    <property type="entry name" value="Polysaccharide_Synthase-Rel"/>
</dbReference>